<evidence type="ECO:0000259" key="12">
    <source>
        <dbReference type="Pfam" id="PF01243"/>
    </source>
</evidence>
<comment type="function">
    <text evidence="9">Catalyzes the oxidation of either pyridoxine 5'-phosphate (PNP) or pyridoxamine 5'-phosphate (PMP) into pyridoxal 5'-phosphate (PLP).</text>
</comment>
<name>A0A386HLC4_9BACT</name>
<proteinExistence type="inferred from homology"/>
<feature type="binding site" evidence="9 10">
    <location>
        <position position="128"/>
    </location>
    <ligand>
        <name>substrate</name>
    </ligand>
</feature>
<keyword evidence="7 9" id="KW-0560">Oxidoreductase</keyword>
<feature type="binding site" evidence="9 11">
    <location>
        <position position="83"/>
    </location>
    <ligand>
        <name>FMN</name>
        <dbReference type="ChEBI" id="CHEBI:58210"/>
    </ligand>
</feature>
<dbReference type="OrthoDB" id="9780392at2"/>
<dbReference type="UniPathway" id="UPA01068">
    <property type="reaction ID" value="UER00304"/>
</dbReference>
<evidence type="ECO:0000313" key="14">
    <source>
        <dbReference type="EMBL" id="AYD46697.1"/>
    </source>
</evidence>
<reference evidence="14 15" key="1">
    <citation type="submission" date="2018-09" db="EMBL/GenBank/DDBJ databases">
        <title>Arachidicoccus sp. nov., a bacterium isolated from soil.</title>
        <authorList>
            <person name="Weon H.-Y."/>
            <person name="Kwon S.-W."/>
            <person name="Lee S.A."/>
        </authorList>
    </citation>
    <scope>NUCLEOTIDE SEQUENCE [LARGE SCALE GENOMIC DNA]</scope>
    <source>
        <strain evidence="14 15">KIS59-12</strain>
    </source>
</reference>
<dbReference type="Proteomes" id="UP000266118">
    <property type="component" value="Chromosome"/>
</dbReference>
<dbReference type="KEGG" id="ark:D6B99_03140"/>
<feature type="binding site" evidence="9 10">
    <location>
        <position position="67"/>
    </location>
    <ligand>
        <name>substrate</name>
    </ligand>
</feature>
<dbReference type="EMBL" id="CP032489">
    <property type="protein sequence ID" value="AYD46697.1"/>
    <property type="molecule type" value="Genomic_DNA"/>
</dbReference>
<dbReference type="Pfam" id="PF10590">
    <property type="entry name" value="PNP_phzG_C"/>
    <property type="match status" value="1"/>
</dbReference>
<comment type="catalytic activity">
    <reaction evidence="9">
        <text>pyridoxine 5'-phosphate + O2 = pyridoxal 5'-phosphate + H2O2</text>
        <dbReference type="Rhea" id="RHEA:15149"/>
        <dbReference type="ChEBI" id="CHEBI:15379"/>
        <dbReference type="ChEBI" id="CHEBI:16240"/>
        <dbReference type="ChEBI" id="CHEBI:58589"/>
        <dbReference type="ChEBI" id="CHEBI:597326"/>
        <dbReference type="EC" id="1.4.3.5"/>
    </reaction>
</comment>
<dbReference type="SUPFAM" id="SSF50475">
    <property type="entry name" value="FMN-binding split barrel"/>
    <property type="match status" value="1"/>
</dbReference>
<evidence type="ECO:0000256" key="4">
    <source>
        <dbReference type="ARBA" id="ARBA00011738"/>
    </source>
</evidence>
<evidence type="ECO:0000256" key="7">
    <source>
        <dbReference type="ARBA" id="ARBA00023002"/>
    </source>
</evidence>
<dbReference type="PANTHER" id="PTHR10851">
    <property type="entry name" value="PYRIDOXINE-5-PHOSPHATE OXIDASE"/>
    <property type="match status" value="1"/>
</dbReference>
<comment type="pathway">
    <text evidence="2 9">Cofactor metabolism; pyridoxal 5'-phosphate salvage; pyridoxal 5'-phosphate from pyridoxine 5'-phosphate: step 1/1.</text>
</comment>
<dbReference type="NCBIfam" id="TIGR00558">
    <property type="entry name" value="pdxH"/>
    <property type="match status" value="1"/>
</dbReference>
<dbReference type="InterPro" id="IPR019740">
    <property type="entry name" value="Pyridox_Oxase_CS"/>
</dbReference>
<evidence type="ECO:0000256" key="9">
    <source>
        <dbReference type="HAMAP-Rule" id="MF_01629"/>
    </source>
</evidence>
<evidence type="ECO:0000256" key="5">
    <source>
        <dbReference type="ARBA" id="ARBA00022630"/>
    </source>
</evidence>
<dbReference type="GO" id="GO:0008615">
    <property type="term" value="P:pyridoxine biosynthetic process"/>
    <property type="evidence" value="ECO:0007669"/>
    <property type="project" value="UniProtKB-UniRule"/>
</dbReference>
<feature type="domain" description="Pyridoxamine 5'-phosphate oxidase N-terminal" evidence="12">
    <location>
        <begin position="36"/>
        <end position="153"/>
    </location>
</feature>
<comment type="cofactor">
    <cofactor evidence="9 11">
        <name>FMN</name>
        <dbReference type="ChEBI" id="CHEBI:58210"/>
    </cofactor>
    <text evidence="9 11">Binds 1 FMN per subunit.</text>
</comment>
<evidence type="ECO:0000313" key="15">
    <source>
        <dbReference type="Proteomes" id="UP000266118"/>
    </source>
</evidence>
<sequence>MKMNIADIRTDYKLMTLTESDVANNPFDQFTKWWQQAIHSQIDEVNAMTLATVTKEGKPDARIVLLKDFTEQGFVFFTNYHSKKGKEIAGNENAYLVFFWKELQRQVRISGTIKKISAEESDRYFYSRPSGSRLGAWSSPQSEIISSRAILEKNEKVYLEKFGEQIPRPGHWGGYVVIPNSIEFWQGRSNRLHDRLQYSLKENNHWEIERLAP</sequence>
<comment type="pathway">
    <text evidence="1 9">Cofactor metabolism; pyridoxal 5'-phosphate salvage; pyridoxal 5'-phosphate from pyridoxamine 5'-phosphate: step 1/1.</text>
</comment>
<keyword evidence="15" id="KW-1185">Reference proteome</keyword>
<dbReference type="InterPro" id="IPR019576">
    <property type="entry name" value="Pyridoxamine_oxidase_dimer_C"/>
</dbReference>
<dbReference type="InterPro" id="IPR012349">
    <property type="entry name" value="Split_barrel_FMN-bd"/>
</dbReference>
<organism evidence="14 15">
    <name type="scientific">Arachidicoccus soli</name>
    <dbReference type="NCBI Taxonomy" id="2341117"/>
    <lineage>
        <taxon>Bacteria</taxon>
        <taxon>Pseudomonadati</taxon>
        <taxon>Bacteroidota</taxon>
        <taxon>Chitinophagia</taxon>
        <taxon>Chitinophagales</taxon>
        <taxon>Chitinophagaceae</taxon>
        <taxon>Arachidicoccus</taxon>
    </lineage>
</organism>
<feature type="binding site" evidence="9 11">
    <location>
        <position position="106"/>
    </location>
    <ligand>
        <name>FMN</name>
        <dbReference type="ChEBI" id="CHEBI:58210"/>
    </ligand>
</feature>
<dbReference type="GO" id="GO:0010181">
    <property type="term" value="F:FMN binding"/>
    <property type="evidence" value="ECO:0007669"/>
    <property type="project" value="UniProtKB-UniRule"/>
</dbReference>
<evidence type="ECO:0000259" key="13">
    <source>
        <dbReference type="Pfam" id="PF10590"/>
    </source>
</evidence>
<comment type="similarity">
    <text evidence="3 9">Belongs to the pyridoxamine 5'-phosphate oxidase family.</text>
</comment>
<feature type="binding site" evidence="9 11">
    <location>
        <begin position="77"/>
        <end position="78"/>
    </location>
    <ligand>
        <name>FMN</name>
        <dbReference type="ChEBI" id="CHEBI:58210"/>
    </ligand>
</feature>
<feature type="domain" description="Pyridoxine 5'-phosphate oxidase dimerisation C-terminal" evidence="13">
    <location>
        <begin position="172"/>
        <end position="213"/>
    </location>
</feature>
<dbReference type="Gene3D" id="2.30.110.10">
    <property type="entry name" value="Electron Transport, Fmn-binding Protein, Chain A"/>
    <property type="match status" value="1"/>
</dbReference>
<comment type="catalytic activity">
    <reaction evidence="9">
        <text>pyridoxamine 5'-phosphate + O2 + H2O = pyridoxal 5'-phosphate + H2O2 + NH4(+)</text>
        <dbReference type="Rhea" id="RHEA:15817"/>
        <dbReference type="ChEBI" id="CHEBI:15377"/>
        <dbReference type="ChEBI" id="CHEBI:15379"/>
        <dbReference type="ChEBI" id="CHEBI:16240"/>
        <dbReference type="ChEBI" id="CHEBI:28938"/>
        <dbReference type="ChEBI" id="CHEBI:58451"/>
        <dbReference type="ChEBI" id="CHEBI:597326"/>
        <dbReference type="EC" id="1.4.3.5"/>
    </reaction>
</comment>
<evidence type="ECO:0000256" key="1">
    <source>
        <dbReference type="ARBA" id="ARBA00004738"/>
    </source>
</evidence>
<feature type="binding site" evidence="9 11">
    <location>
        <begin position="141"/>
        <end position="142"/>
    </location>
    <ligand>
        <name>FMN</name>
        <dbReference type="ChEBI" id="CHEBI:58210"/>
    </ligand>
</feature>
<dbReference type="PANTHER" id="PTHR10851:SF0">
    <property type="entry name" value="PYRIDOXINE-5'-PHOSPHATE OXIDASE"/>
    <property type="match status" value="1"/>
</dbReference>
<dbReference type="AlphaFoldDB" id="A0A386HLC4"/>
<dbReference type="GO" id="GO:0004733">
    <property type="term" value="F:pyridoxamine phosphate oxidase activity"/>
    <property type="evidence" value="ECO:0007669"/>
    <property type="project" value="UniProtKB-UniRule"/>
</dbReference>
<feature type="binding site" evidence="10">
    <location>
        <begin position="9"/>
        <end position="12"/>
    </location>
    <ligand>
        <name>substrate</name>
    </ligand>
</feature>
<dbReference type="Pfam" id="PF01243">
    <property type="entry name" value="PNPOx_N"/>
    <property type="match status" value="1"/>
</dbReference>
<evidence type="ECO:0000256" key="2">
    <source>
        <dbReference type="ARBA" id="ARBA00005037"/>
    </source>
</evidence>
<accession>A0A386HLC4</accession>
<evidence type="ECO:0000256" key="10">
    <source>
        <dbReference type="PIRSR" id="PIRSR000190-1"/>
    </source>
</evidence>
<dbReference type="PIRSF" id="PIRSF000190">
    <property type="entry name" value="Pyd_amn-ph_oxd"/>
    <property type="match status" value="1"/>
</dbReference>
<comment type="subunit">
    <text evidence="4 9">Homodimer.</text>
</comment>
<dbReference type="HAMAP" id="MF_01629">
    <property type="entry name" value="PdxH"/>
    <property type="match status" value="1"/>
</dbReference>
<feature type="binding site" evidence="9 11">
    <location>
        <position position="84"/>
    </location>
    <ligand>
        <name>FMN</name>
        <dbReference type="ChEBI" id="CHEBI:58210"/>
    </ligand>
</feature>
<protein>
    <recommendedName>
        <fullName evidence="9">Pyridoxine/pyridoxamine 5'-phosphate oxidase</fullName>
        <ecNumber evidence="9">1.4.3.5</ecNumber>
    </recommendedName>
    <alternativeName>
        <fullName evidence="9">PNP/PMP oxidase</fullName>
        <shortName evidence="9">PNPOx</shortName>
    </alternativeName>
    <alternativeName>
        <fullName evidence="9">Pyridoxal 5'-phosphate synthase</fullName>
    </alternativeName>
</protein>
<dbReference type="InterPro" id="IPR011576">
    <property type="entry name" value="Pyridox_Oxase_N"/>
</dbReference>
<evidence type="ECO:0000256" key="6">
    <source>
        <dbReference type="ARBA" id="ARBA00022643"/>
    </source>
</evidence>
<feature type="binding site" evidence="9 11">
    <location>
        <position position="185"/>
    </location>
    <ligand>
        <name>FMN</name>
        <dbReference type="ChEBI" id="CHEBI:58210"/>
    </ligand>
</feature>
<dbReference type="FunFam" id="2.30.110.10:FF:000005">
    <property type="entry name" value="NAD(P)H-hydrate epimerase"/>
    <property type="match status" value="1"/>
</dbReference>
<dbReference type="InterPro" id="IPR000659">
    <property type="entry name" value="Pyridox_Oxase"/>
</dbReference>
<keyword evidence="5 9" id="KW-0285">Flavoprotein</keyword>
<evidence type="ECO:0000256" key="11">
    <source>
        <dbReference type="PIRSR" id="PIRSR000190-2"/>
    </source>
</evidence>
<dbReference type="EC" id="1.4.3.5" evidence="9"/>
<feature type="binding site" evidence="9 11">
    <location>
        <position position="195"/>
    </location>
    <ligand>
        <name>FMN</name>
        <dbReference type="ChEBI" id="CHEBI:58210"/>
    </ligand>
</feature>
<feature type="binding site" evidence="9 10">
    <location>
        <position position="132"/>
    </location>
    <ligand>
        <name>substrate</name>
    </ligand>
</feature>
<evidence type="ECO:0000256" key="8">
    <source>
        <dbReference type="ARBA" id="ARBA00023096"/>
    </source>
</evidence>
<feature type="binding site" evidence="9 11">
    <location>
        <begin position="62"/>
        <end position="67"/>
    </location>
    <ligand>
        <name>FMN</name>
        <dbReference type="ChEBI" id="CHEBI:58210"/>
    </ligand>
</feature>
<evidence type="ECO:0000256" key="3">
    <source>
        <dbReference type="ARBA" id="ARBA00007301"/>
    </source>
</evidence>
<gene>
    <name evidence="9 14" type="primary">pdxH</name>
    <name evidence="14" type="ORF">D6B99_03140</name>
</gene>
<feature type="binding site" evidence="9 10">
    <location>
        <position position="124"/>
    </location>
    <ligand>
        <name>substrate</name>
    </ligand>
</feature>
<keyword evidence="8 9" id="KW-0664">Pyridoxine biosynthesis</keyword>
<dbReference type="NCBIfam" id="NF004231">
    <property type="entry name" value="PRK05679.1"/>
    <property type="match status" value="1"/>
</dbReference>
<feature type="binding site" evidence="9 10">
    <location>
        <begin position="191"/>
        <end position="193"/>
    </location>
    <ligand>
        <name>substrate</name>
    </ligand>
</feature>
<keyword evidence="6 9" id="KW-0288">FMN</keyword>
<dbReference type="PROSITE" id="PS01064">
    <property type="entry name" value="PYRIDOX_OXIDASE"/>
    <property type="match status" value="1"/>
</dbReference>